<evidence type="ECO:0000256" key="9">
    <source>
        <dbReference type="ARBA" id="ARBA00023033"/>
    </source>
</evidence>
<dbReference type="InParanoid" id="A0A3Q7HIX9"/>
<dbReference type="EnsemblPlants" id="Solyc08g014190.3.1">
    <property type="protein sequence ID" value="Solyc08g014190.3.1"/>
    <property type="gene ID" value="Solyc08g014190.3"/>
</dbReference>
<dbReference type="PaxDb" id="4081-Solyc08g014190.2.1"/>
<evidence type="ECO:0000256" key="12">
    <source>
        <dbReference type="RuleBase" id="RU000461"/>
    </source>
</evidence>
<protein>
    <recommendedName>
        <fullName evidence="15">Cytochrome P450</fullName>
    </recommendedName>
</protein>
<name>A0A3Q7HIX9_SOLLC</name>
<evidence type="ECO:0000256" key="11">
    <source>
        <dbReference type="PIRSR" id="PIRSR602401-1"/>
    </source>
</evidence>
<dbReference type="GO" id="GO:0020037">
    <property type="term" value="F:heme binding"/>
    <property type="evidence" value="ECO:0007669"/>
    <property type="project" value="InterPro"/>
</dbReference>
<dbReference type="GO" id="GO:0016020">
    <property type="term" value="C:membrane"/>
    <property type="evidence" value="ECO:0007669"/>
    <property type="project" value="UniProtKB-SubCell"/>
</dbReference>
<dbReference type="Proteomes" id="UP000004994">
    <property type="component" value="Chromosome 8"/>
</dbReference>
<evidence type="ECO:0008006" key="15">
    <source>
        <dbReference type="Google" id="ProtNLM"/>
    </source>
</evidence>
<keyword evidence="9 12" id="KW-0503">Monooxygenase</keyword>
<evidence type="ECO:0000256" key="10">
    <source>
        <dbReference type="ARBA" id="ARBA00023136"/>
    </source>
</evidence>
<keyword evidence="14" id="KW-1185">Reference proteome</keyword>
<evidence type="ECO:0000256" key="4">
    <source>
        <dbReference type="ARBA" id="ARBA00022692"/>
    </source>
</evidence>
<comment type="similarity">
    <text evidence="2 12">Belongs to the cytochrome P450 family.</text>
</comment>
<organism evidence="13">
    <name type="scientific">Solanum lycopersicum</name>
    <name type="common">Tomato</name>
    <name type="synonym">Lycopersicon esculentum</name>
    <dbReference type="NCBI Taxonomy" id="4081"/>
    <lineage>
        <taxon>Eukaryota</taxon>
        <taxon>Viridiplantae</taxon>
        <taxon>Streptophyta</taxon>
        <taxon>Embryophyta</taxon>
        <taxon>Tracheophyta</taxon>
        <taxon>Spermatophyta</taxon>
        <taxon>Magnoliopsida</taxon>
        <taxon>eudicotyledons</taxon>
        <taxon>Gunneridae</taxon>
        <taxon>Pentapetalae</taxon>
        <taxon>asterids</taxon>
        <taxon>lamiids</taxon>
        <taxon>Solanales</taxon>
        <taxon>Solanaceae</taxon>
        <taxon>Solanoideae</taxon>
        <taxon>Solaneae</taxon>
        <taxon>Solanum</taxon>
        <taxon>Solanum subgen. Lycopersicon</taxon>
    </lineage>
</organism>
<dbReference type="SMR" id="A0A3Q7HIX9"/>
<dbReference type="InterPro" id="IPR036396">
    <property type="entry name" value="Cyt_P450_sf"/>
</dbReference>
<dbReference type="FunFam" id="1.10.630.10:FF:000007">
    <property type="entry name" value="Cytochrome P450 76C4"/>
    <property type="match status" value="1"/>
</dbReference>
<dbReference type="InterPro" id="IPR001128">
    <property type="entry name" value="Cyt_P450"/>
</dbReference>
<keyword evidence="5 11" id="KW-0479">Metal-binding</keyword>
<evidence type="ECO:0000256" key="8">
    <source>
        <dbReference type="ARBA" id="ARBA00023004"/>
    </source>
</evidence>
<dbReference type="FunCoup" id="A0A3Q7HIX9">
    <property type="interactions" value="377"/>
</dbReference>
<evidence type="ECO:0000256" key="6">
    <source>
        <dbReference type="ARBA" id="ARBA00022989"/>
    </source>
</evidence>
<dbReference type="PANTHER" id="PTHR47950:SF4">
    <property type="entry name" value="GERANIOL 8-HYDROXYLASE-LIKE"/>
    <property type="match status" value="1"/>
</dbReference>
<dbReference type="OMA" id="KVSNTHI"/>
<evidence type="ECO:0000256" key="7">
    <source>
        <dbReference type="ARBA" id="ARBA00023002"/>
    </source>
</evidence>
<dbReference type="AlphaFoldDB" id="A0A3Q7HIX9"/>
<dbReference type="GO" id="GO:0016712">
    <property type="term" value="F:oxidoreductase activity, acting on paired donors, with incorporation or reduction of molecular oxygen, reduced flavin or flavoprotein as one donor, and incorporation of one atom of oxygen"/>
    <property type="evidence" value="ECO:0000318"/>
    <property type="project" value="GO_Central"/>
</dbReference>
<sequence>MDNYTTLVLGSTLALSFLYIIIAKICSIRGIKKLPPGPSPWPIIGNFHLLGTKPHRSLVNLAQIYGPIMSLKIGQKTIVVISSSTMAKQVLQKQDLAFSNRFITNALQAHMYSKFSVACLPVCPQWRMLRKILNKSVFSSNKLDANEHLRSQKVKELIAYCAKCSQQGKALDICQAVFKTNFNLMCSTLFSKDLADPFSDSKVELKDMIWGVMNEAAKINLADYFPILEKIDLQRTRYRANYHFGKLFKFLDDLIDERLEEKQRSHGEKNDVLEVLLNFSAENPKEMDQNHIKSMLLDLVAGGTDSPITILEWAMSELIRQPEIMKKVQLELGEVIGKGKQVEESNIPKLPYLQFVVKETLRMHPPTPFLIPRKVVEQDVELCDYIIPKDSSILVNVWAIGRDPTFWKDPLVFRPERFQNLEVDVRGRDFELIPFGAGRRICPGLPLAMRLVQTMLGSLLNSFNWKLEGDIEPKDLDMEETFSFISSKARPLRVIPSPL</sequence>
<dbReference type="PRINTS" id="PR00463">
    <property type="entry name" value="EP450I"/>
</dbReference>
<evidence type="ECO:0000313" key="13">
    <source>
        <dbReference type="EnsemblPlants" id="Solyc08g014190.3.1"/>
    </source>
</evidence>
<keyword evidence="10" id="KW-0472">Membrane</keyword>
<evidence type="ECO:0000256" key="2">
    <source>
        <dbReference type="ARBA" id="ARBA00010617"/>
    </source>
</evidence>
<proteinExistence type="inferred from homology"/>
<keyword evidence="4" id="KW-0812">Transmembrane</keyword>
<dbReference type="STRING" id="4081.A0A3Q7HIX9"/>
<gene>
    <name evidence="13" type="primary">LOC101252509</name>
</gene>
<reference evidence="13" key="2">
    <citation type="submission" date="2019-01" db="UniProtKB">
        <authorList>
            <consortium name="EnsemblPlants"/>
        </authorList>
    </citation>
    <scope>IDENTIFICATION</scope>
    <source>
        <strain evidence="13">cv. Heinz 1706</strain>
    </source>
</reference>
<dbReference type="InterPro" id="IPR017972">
    <property type="entry name" value="Cyt_P450_CS"/>
</dbReference>
<comment type="cofactor">
    <cofactor evidence="11">
        <name>heme</name>
        <dbReference type="ChEBI" id="CHEBI:30413"/>
    </cofactor>
</comment>
<reference evidence="13" key="1">
    <citation type="journal article" date="2012" name="Nature">
        <title>The tomato genome sequence provides insights into fleshy fruit evolution.</title>
        <authorList>
            <consortium name="Tomato Genome Consortium"/>
        </authorList>
    </citation>
    <scope>NUCLEOTIDE SEQUENCE [LARGE SCALE GENOMIC DNA]</scope>
    <source>
        <strain evidence="13">cv. Heinz 1706</strain>
    </source>
</reference>
<evidence type="ECO:0000256" key="5">
    <source>
        <dbReference type="ARBA" id="ARBA00022723"/>
    </source>
</evidence>
<dbReference type="InterPro" id="IPR002401">
    <property type="entry name" value="Cyt_P450_E_grp-I"/>
</dbReference>
<dbReference type="PROSITE" id="PS00086">
    <property type="entry name" value="CYTOCHROME_P450"/>
    <property type="match status" value="1"/>
</dbReference>
<dbReference type="GO" id="GO:0005506">
    <property type="term" value="F:iron ion binding"/>
    <property type="evidence" value="ECO:0007669"/>
    <property type="project" value="InterPro"/>
</dbReference>
<dbReference type="CDD" id="cd11073">
    <property type="entry name" value="CYP76-like"/>
    <property type="match status" value="1"/>
</dbReference>
<evidence type="ECO:0000256" key="1">
    <source>
        <dbReference type="ARBA" id="ARBA00004370"/>
    </source>
</evidence>
<keyword evidence="7 12" id="KW-0560">Oxidoreductase</keyword>
<keyword evidence="8 11" id="KW-0408">Iron</keyword>
<dbReference type="Gene3D" id="1.10.630.10">
    <property type="entry name" value="Cytochrome P450"/>
    <property type="match status" value="1"/>
</dbReference>
<evidence type="ECO:0000256" key="3">
    <source>
        <dbReference type="ARBA" id="ARBA00022617"/>
    </source>
</evidence>
<comment type="subcellular location">
    <subcellularLocation>
        <location evidence="1">Membrane</location>
    </subcellularLocation>
</comment>
<keyword evidence="3 11" id="KW-0349">Heme</keyword>
<keyword evidence="6" id="KW-1133">Transmembrane helix</keyword>
<dbReference type="SUPFAM" id="SSF48264">
    <property type="entry name" value="Cytochrome P450"/>
    <property type="match status" value="1"/>
</dbReference>
<dbReference type="PRINTS" id="PR00385">
    <property type="entry name" value="P450"/>
</dbReference>
<feature type="binding site" description="axial binding residue" evidence="11">
    <location>
        <position position="442"/>
    </location>
    <ligand>
        <name>heme</name>
        <dbReference type="ChEBI" id="CHEBI:30413"/>
    </ligand>
    <ligandPart>
        <name>Fe</name>
        <dbReference type="ChEBI" id="CHEBI:18248"/>
    </ligandPart>
</feature>
<dbReference type="PANTHER" id="PTHR47950">
    <property type="entry name" value="CYTOCHROME P450, FAMILY 76, SUBFAMILY C, POLYPEPTIDE 5-RELATED"/>
    <property type="match status" value="1"/>
</dbReference>
<dbReference type="Gramene" id="Solyc08g014190.3.1">
    <property type="protein sequence ID" value="Solyc08g014190.3.1"/>
    <property type="gene ID" value="Solyc08g014190.3"/>
</dbReference>
<dbReference type="Pfam" id="PF00067">
    <property type="entry name" value="p450"/>
    <property type="match status" value="1"/>
</dbReference>
<evidence type="ECO:0000313" key="14">
    <source>
        <dbReference type="Proteomes" id="UP000004994"/>
    </source>
</evidence>
<accession>A0A3Q7HIX9</accession>